<feature type="domain" description="Non-reducing end beta-L-arabinofuranosidase-like GH127 catalytic" evidence="2">
    <location>
        <begin position="56"/>
        <end position="444"/>
    </location>
</feature>
<dbReference type="PROSITE" id="PS51318">
    <property type="entry name" value="TAT"/>
    <property type="match status" value="1"/>
</dbReference>
<name>A0A2T9K2W5_9CAUL</name>
<keyword evidence="5" id="KW-0378">Hydrolase</keyword>
<accession>A0A2T9K2W5</accession>
<comment type="caution">
    <text evidence="5">The sequence shown here is derived from an EMBL/GenBank/DDBJ whole genome shotgun (WGS) entry which is preliminary data.</text>
</comment>
<feature type="domain" description="Non-reducing end beta-L-arabinofuranosidase-like GH127 middle" evidence="4">
    <location>
        <begin position="456"/>
        <end position="548"/>
    </location>
</feature>
<reference evidence="5 6" key="1">
    <citation type="submission" date="2018-04" db="EMBL/GenBank/DDBJ databases">
        <title>The genome sequence of Caulobacter sp. 744.</title>
        <authorList>
            <person name="Gao J."/>
            <person name="Sun J."/>
        </authorList>
    </citation>
    <scope>NUCLEOTIDE SEQUENCE [LARGE SCALE GENOMIC DNA]</scope>
    <source>
        <strain evidence="5 6">774</strain>
    </source>
</reference>
<dbReference type="InterPro" id="IPR049046">
    <property type="entry name" value="Beta-AFase-like_GH127_middle"/>
</dbReference>
<keyword evidence="1" id="KW-0732">Signal</keyword>
<dbReference type="Pfam" id="PF07944">
    <property type="entry name" value="Beta-AFase-like_GH127_cat"/>
    <property type="match status" value="1"/>
</dbReference>
<dbReference type="GO" id="GO:0005975">
    <property type="term" value="P:carbohydrate metabolic process"/>
    <property type="evidence" value="ECO:0007669"/>
    <property type="project" value="InterPro"/>
</dbReference>
<dbReference type="PANTHER" id="PTHR31151:SF0">
    <property type="entry name" value="PROLINE-TRNA LIGASE (DUF1680)"/>
    <property type="match status" value="1"/>
</dbReference>
<dbReference type="Proteomes" id="UP000245073">
    <property type="component" value="Unassembled WGS sequence"/>
</dbReference>
<dbReference type="SUPFAM" id="SSF48208">
    <property type="entry name" value="Six-hairpin glycosidases"/>
    <property type="match status" value="1"/>
</dbReference>
<gene>
    <name evidence="5" type="ORF">DDF67_10365</name>
</gene>
<dbReference type="GO" id="GO:0016787">
    <property type="term" value="F:hydrolase activity"/>
    <property type="evidence" value="ECO:0007669"/>
    <property type="project" value="UniProtKB-KW"/>
</dbReference>
<evidence type="ECO:0000259" key="2">
    <source>
        <dbReference type="Pfam" id="PF07944"/>
    </source>
</evidence>
<dbReference type="InterPro" id="IPR006311">
    <property type="entry name" value="TAT_signal"/>
</dbReference>
<dbReference type="Pfam" id="PF20736">
    <property type="entry name" value="Glyco_hydro127M"/>
    <property type="match status" value="1"/>
</dbReference>
<evidence type="ECO:0000259" key="4">
    <source>
        <dbReference type="Pfam" id="PF20736"/>
    </source>
</evidence>
<dbReference type="InterPro" id="IPR046544">
    <property type="entry name" value="GH146_SB_dom"/>
</dbReference>
<dbReference type="EMBL" id="QDKQ01000035">
    <property type="protein sequence ID" value="PVM90322.1"/>
    <property type="molecule type" value="Genomic_DNA"/>
</dbReference>
<evidence type="ECO:0000313" key="6">
    <source>
        <dbReference type="Proteomes" id="UP000245073"/>
    </source>
</evidence>
<sequence>MAGNEATRATSTRRGFLLASTALAFAGGAFPGGAAAAAPPPVASARVVAHPVAARHVTLKPSIFSKAQEANRAYLVSLSPDRLLHNFHKGAGLPVKAPVYGGWEAQSIAGHTLGHWLTACSLQVANTGDPVLRERLAYTVAELARVQAAHGDGYVGATTRWNQDDPAGGKQVFEELRRGDIRSSRFSLNDGWVPVYTWHKVHAGLLDAHRLAATPGALEVAVGVAGYFAGVIDGLSDEQVQKILVAEHGGINEAYAQTYALTGDARWLKVARRLRHKAVLDPIAAQRDELAGLHANTQIPKVIGLARLYETAGDDPGEAVAARFFHQAVTRDHSYVIGGNSDREHFGKPRQIARRMAETTCEACNSYNMLKLTRHLWSWKPDGALFDYYERAQLNHIMAHQRPSDGRFVYFMPMAAGGRRSYSTYEDSFWCCVGSGMESHAKHADSIWWRGGDGALYLNLFIPSRLDLPDGDFAIDLVTAYPADGTVTLSLLRAPKGEREIALRLPGWCAAPQVTVNGKAAGRRGDDGYLRIRRGWAVGDSIRLVLPMSLRAEPTPDDPNLVAFVSGPLVLAASLGPADRPFERAAPALRGDGPPETLLKPSRAAPHVFTADLADGGSATFSPFFAQYDNRTAVYAPVFTNARWAAEGQAFLAAEQARIDTVARTVDTVYLGEQQPEVDHRVAAANGEIIQLNGRSGRKLNPGGGWLEATLARRAGPLTLQLVYWGADAGQSARVLVDGTPVGTFTTPPGKRDGFFTAEIPLPPGATPTRVRIEAGDKPVVIYELRVMAGDRGLRSA</sequence>
<feature type="signal peptide" evidence="1">
    <location>
        <begin position="1"/>
        <end position="24"/>
    </location>
</feature>
<dbReference type="PANTHER" id="PTHR31151">
    <property type="entry name" value="PROLINE-TRNA LIGASE (DUF1680)"/>
    <property type="match status" value="1"/>
</dbReference>
<organism evidence="5 6">
    <name type="scientific">Caulobacter endophyticus</name>
    <dbReference type="NCBI Taxonomy" id="2172652"/>
    <lineage>
        <taxon>Bacteria</taxon>
        <taxon>Pseudomonadati</taxon>
        <taxon>Pseudomonadota</taxon>
        <taxon>Alphaproteobacteria</taxon>
        <taxon>Caulobacterales</taxon>
        <taxon>Caulobacteraceae</taxon>
        <taxon>Caulobacter</taxon>
    </lineage>
</organism>
<dbReference type="OrthoDB" id="9757939at2"/>
<evidence type="ECO:0000256" key="1">
    <source>
        <dbReference type="SAM" id="SignalP"/>
    </source>
</evidence>
<dbReference type="Pfam" id="PF20620">
    <property type="entry name" value="DUF6805"/>
    <property type="match status" value="1"/>
</dbReference>
<protein>
    <submittedName>
        <fullName evidence="5">Glycoside hydrolase family 127 protein</fullName>
    </submittedName>
</protein>
<evidence type="ECO:0000259" key="3">
    <source>
        <dbReference type="Pfam" id="PF20620"/>
    </source>
</evidence>
<proteinExistence type="predicted"/>
<dbReference type="AlphaFoldDB" id="A0A2T9K2W5"/>
<dbReference type="RefSeq" id="WP_109100824.1">
    <property type="nucleotide sequence ID" value="NZ_QDKQ01000035.1"/>
</dbReference>
<evidence type="ECO:0000313" key="5">
    <source>
        <dbReference type="EMBL" id="PVM90322.1"/>
    </source>
</evidence>
<keyword evidence="6" id="KW-1185">Reference proteome</keyword>
<feature type="domain" description="Glycoside hydrolase GH146 substrate-binding" evidence="3">
    <location>
        <begin position="663"/>
        <end position="788"/>
    </location>
</feature>
<feature type="chain" id="PRO_5015587390" evidence="1">
    <location>
        <begin position="25"/>
        <end position="797"/>
    </location>
</feature>
<dbReference type="InterPro" id="IPR008928">
    <property type="entry name" value="6-hairpin_glycosidase_sf"/>
</dbReference>
<dbReference type="InterPro" id="IPR012878">
    <property type="entry name" value="Beta-AFase-like_GH127_cat"/>
</dbReference>